<dbReference type="RefSeq" id="WP_150740882.1">
    <property type="nucleotide sequence ID" value="NZ_CABPSP010000042.1"/>
</dbReference>
<reference evidence="2 3" key="1">
    <citation type="submission" date="2019-08" db="EMBL/GenBank/DDBJ databases">
        <authorList>
            <person name="Peeters C."/>
        </authorList>
    </citation>
    <scope>NUCLEOTIDE SEQUENCE [LARGE SCALE GENOMIC DNA]</scope>
    <source>
        <strain evidence="2 3">LMG 31117</strain>
    </source>
</reference>
<gene>
    <name evidence="2" type="ORF">PAN31117_05429</name>
</gene>
<keyword evidence="3" id="KW-1185">Reference proteome</keyword>
<evidence type="ECO:0000313" key="2">
    <source>
        <dbReference type="EMBL" id="VVE76642.1"/>
    </source>
</evidence>
<dbReference type="AlphaFoldDB" id="A0A5E5AUW3"/>
<dbReference type="Proteomes" id="UP000383122">
    <property type="component" value="Unassembled WGS sequence"/>
</dbReference>
<proteinExistence type="predicted"/>
<evidence type="ECO:0000256" key="1">
    <source>
        <dbReference type="SAM" id="Phobius"/>
    </source>
</evidence>
<protein>
    <submittedName>
        <fullName evidence="2">Uncharacterized protein</fullName>
    </submittedName>
</protein>
<feature type="transmembrane region" description="Helical" evidence="1">
    <location>
        <begin position="42"/>
        <end position="66"/>
    </location>
</feature>
<keyword evidence="1" id="KW-1133">Transmembrane helix</keyword>
<accession>A0A5E5AUW3</accession>
<organism evidence="2 3">
    <name type="scientific">Pandoraea anapnoica</name>
    <dbReference type="NCBI Taxonomy" id="2508301"/>
    <lineage>
        <taxon>Bacteria</taxon>
        <taxon>Pseudomonadati</taxon>
        <taxon>Pseudomonadota</taxon>
        <taxon>Betaproteobacteria</taxon>
        <taxon>Burkholderiales</taxon>
        <taxon>Burkholderiaceae</taxon>
        <taxon>Pandoraea</taxon>
    </lineage>
</organism>
<sequence length="68" mass="7289">MNRTTSDDERLVVLLRDLNEKLRIVREQTEQIVDRSVIGGTVAGALAGGMAAAVVTVGMQLILAALMH</sequence>
<keyword evidence="1" id="KW-0472">Membrane</keyword>
<keyword evidence="1" id="KW-0812">Transmembrane</keyword>
<dbReference type="EMBL" id="CABPSP010000042">
    <property type="protein sequence ID" value="VVE76642.1"/>
    <property type="molecule type" value="Genomic_DNA"/>
</dbReference>
<name>A0A5E5AUW3_9BURK</name>
<evidence type="ECO:0000313" key="3">
    <source>
        <dbReference type="Proteomes" id="UP000383122"/>
    </source>
</evidence>